<organism evidence="1">
    <name type="scientific">Anguilla anguilla</name>
    <name type="common">European freshwater eel</name>
    <name type="synonym">Muraena anguilla</name>
    <dbReference type="NCBI Taxonomy" id="7936"/>
    <lineage>
        <taxon>Eukaryota</taxon>
        <taxon>Metazoa</taxon>
        <taxon>Chordata</taxon>
        <taxon>Craniata</taxon>
        <taxon>Vertebrata</taxon>
        <taxon>Euteleostomi</taxon>
        <taxon>Actinopterygii</taxon>
        <taxon>Neopterygii</taxon>
        <taxon>Teleostei</taxon>
        <taxon>Anguilliformes</taxon>
        <taxon>Anguillidae</taxon>
        <taxon>Anguilla</taxon>
    </lineage>
</organism>
<protein>
    <submittedName>
        <fullName evidence="1">Uncharacterized protein</fullName>
    </submittedName>
</protein>
<dbReference type="EMBL" id="GBXM01106078">
    <property type="protein sequence ID" value="JAH02499.1"/>
    <property type="molecule type" value="Transcribed_RNA"/>
</dbReference>
<evidence type="ECO:0000313" key="1">
    <source>
        <dbReference type="EMBL" id="JAH02499.1"/>
    </source>
</evidence>
<accession>A0A0E9PD95</accession>
<dbReference type="EMBL" id="GBXM01099037">
    <property type="protein sequence ID" value="JAH09540.1"/>
    <property type="molecule type" value="Transcribed_RNA"/>
</dbReference>
<reference evidence="1" key="2">
    <citation type="journal article" date="2015" name="Fish Shellfish Immunol.">
        <title>Early steps in the European eel (Anguilla anguilla)-Vibrio vulnificus interaction in the gills: Role of the RtxA13 toxin.</title>
        <authorList>
            <person name="Callol A."/>
            <person name="Pajuelo D."/>
            <person name="Ebbesson L."/>
            <person name="Teles M."/>
            <person name="MacKenzie S."/>
            <person name="Amaro C."/>
        </authorList>
    </citation>
    <scope>NUCLEOTIDE SEQUENCE</scope>
</reference>
<dbReference type="AlphaFoldDB" id="A0A0E9PD95"/>
<proteinExistence type="predicted"/>
<name>A0A0E9PD95_ANGAN</name>
<reference evidence="1" key="1">
    <citation type="submission" date="2014-11" db="EMBL/GenBank/DDBJ databases">
        <authorList>
            <person name="Amaro Gonzalez C."/>
        </authorList>
    </citation>
    <scope>NUCLEOTIDE SEQUENCE</scope>
</reference>
<sequence>MKSFNPLCVDATVLPHQVGDSQLNSRRRLILNQVCS</sequence>